<dbReference type="RefSeq" id="WP_089183207.1">
    <property type="nucleotide sequence ID" value="NZ_CP043427.1"/>
</dbReference>
<proteinExistence type="predicted"/>
<organism evidence="2 3">
    <name type="scientific">Campylobacter sputorum subsp. sputorum</name>
    <dbReference type="NCBI Taxonomy" id="32024"/>
    <lineage>
        <taxon>Bacteria</taxon>
        <taxon>Pseudomonadati</taxon>
        <taxon>Campylobacterota</taxon>
        <taxon>Epsilonproteobacteria</taxon>
        <taxon>Campylobacterales</taxon>
        <taxon>Campylobacteraceae</taxon>
        <taxon>Campylobacter</taxon>
    </lineage>
</organism>
<evidence type="ECO:0000256" key="1">
    <source>
        <dbReference type="SAM" id="MobiDB-lite"/>
    </source>
</evidence>
<dbReference type="OrthoDB" id="10002833at2"/>
<dbReference type="AlphaFoldDB" id="A0A381DJY1"/>
<name>A0A381DJY1_9BACT</name>
<protein>
    <submittedName>
        <fullName evidence="2">Uncharacterized protein</fullName>
    </submittedName>
</protein>
<dbReference type="GeneID" id="93091479"/>
<feature type="region of interest" description="Disordered" evidence="1">
    <location>
        <begin position="61"/>
        <end position="112"/>
    </location>
</feature>
<evidence type="ECO:0000313" key="2">
    <source>
        <dbReference type="EMBL" id="SUX10847.1"/>
    </source>
</evidence>
<evidence type="ECO:0000313" key="3">
    <source>
        <dbReference type="Proteomes" id="UP000254920"/>
    </source>
</evidence>
<dbReference type="EMBL" id="UFVD01000001">
    <property type="protein sequence ID" value="SUX10847.1"/>
    <property type="molecule type" value="Genomic_DNA"/>
</dbReference>
<reference evidence="2 3" key="1">
    <citation type="submission" date="2018-06" db="EMBL/GenBank/DDBJ databases">
        <authorList>
            <consortium name="Pathogen Informatics"/>
            <person name="Doyle S."/>
        </authorList>
    </citation>
    <scope>NUCLEOTIDE SEQUENCE [LARGE SCALE GENOMIC DNA]</scope>
    <source>
        <strain evidence="2 3">NCTC12475</strain>
    </source>
</reference>
<feature type="compositionally biased region" description="Basic residues" evidence="1">
    <location>
        <begin position="100"/>
        <end position="112"/>
    </location>
</feature>
<gene>
    <name evidence="2" type="ORF">NCTC12475_01058</name>
</gene>
<sequence>MALPFIAGLAVGSLAVVAFNNKDKIKDKLLQGYEKGKEVAQDLKECAENKLKSKDKCCDCEDEKDESCDCECHNENQKNSSQIKKSNTKDDNQTSEPKKPSSRSKKTTSKGE</sequence>
<dbReference type="Proteomes" id="UP000254920">
    <property type="component" value="Unassembled WGS sequence"/>
</dbReference>
<accession>A0A381DJY1</accession>
<dbReference type="STRING" id="32024.GCA_000788295_01491"/>
<feature type="compositionally biased region" description="Basic and acidic residues" evidence="1">
    <location>
        <begin position="87"/>
        <end position="99"/>
    </location>
</feature>
<keyword evidence="3" id="KW-1185">Reference proteome</keyword>